<dbReference type="OrthoDB" id="1731983at2759"/>
<evidence type="ECO:0000313" key="3">
    <source>
        <dbReference type="EMBL" id="OOF90446.1"/>
    </source>
</evidence>
<dbReference type="InterPro" id="IPR036291">
    <property type="entry name" value="NAD(P)-bd_dom_sf"/>
</dbReference>
<sequence length="399" mass="45252">MENSVYAPPSRRVALVTGANGMGGQALVDFLIRTPKHEWSQIVITSRKPPKTCWADPRVRFVALDFLQEPHEALVGKLKRVGMNITHAFYMSYVHDNDPAKLSEANCPLFYNFLEAVDAACPRLQRVSLQTGGKHYGIQFRGFDTPCHEDMPRYEGPGAETLFYYRQEDDLMAVQQRTSRWHYNIIRPFGVVGFTNQFSGMNEALCIAQYFLICRYLGHAPKWPGNYNGWHQVEGQSYAPSLADLHVWAATNEETRGEAFNHGNGDAIAWRFLWTLFGRYFGIETKRGSVSPPLPPQGPDDPPAQLSLAEWARDKGTVWQEITDKYGGNADAFQGQNFLMLDNLFSPLVPGVTFLTTIQKARRFGWKRIDDSEEAWVSTFRSYENAGVLPYPESYQASE</sequence>
<accession>A0A1R3R7J0</accession>
<dbReference type="STRING" id="602072.A0A1R3R7J0"/>
<reference evidence="4" key="2">
    <citation type="journal article" date="2017" name="Genome Biol.">
        <title>Comparative genomics reveals high biological diversity and specific adaptations in the industrially and medically important fungal genus Aspergillus.</title>
        <authorList>
            <person name="de Vries R.P."/>
            <person name="Riley R."/>
            <person name="Wiebenga A."/>
            <person name="Aguilar-Osorio G."/>
            <person name="Amillis S."/>
            <person name="Uchima C.A."/>
            <person name="Anderluh G."/>
            <person name="Asadollahi M."/>
            <person name="Askin M."/>
            <person name="Barry K."/>
            <person name="Battaglia E."/>
            <person name="Bayram O."/>
            <person name="Benocci T."/>
            <person name="Braus-Stromeyer S.A."/>
            <person name="Caldana C."/>
            <person name="Canovas D."/>
            <person name="Cerqueira G.C."/>
            <person name="Chen F."/>
            <person name="Chen W."/>
            <person name="Choi C."/>
            <person name="Clum A."/>
            <person name="Dos Santos R.A."/>
            <person name="Damasio A.R."/>
            <person name="Diallinas G."/>
            <person name="Emri T."/>
            <person name="Fekete E."/>
            <person name="Flipphi M."/>
            <person name="Freyberg S."/>
            <person name="Gallo A."/>
            <person name="Gournas C."/>
            <person name="Habgood R."/>
            <person name="Hainaut M."/>
            <person name="Harispe M.L."/>
            <person name="Henrissat B."/>
            <person name="Hilden K.S."/>
            <person name="Hope R."/>
            <person name="Hossain A."/>
            <person name="Karabika E."/>
            <person name="Karaffa L."/>
            <person name="Karanyi Z."/>
            <person name="Krasevec N."/>
            <person name="Kuo A."/>
            <person name="Kusch H."/>
            <person name="LaButti K."/>
            <person name="Lagendijk E.L."/>
            <person name="Lapidus A."/>
            <person name="Levasseur A."/>
            <person name="Lindquist E."/>
            <person name="Lipzen A."/>
            <person name="Logrieco A.F."/>
            <person name="MacCabe A."/>
            <person name="Maekelae M.R."/>
            <person name="Malavazi I."/>
            <person name="Melin P."/>
            <person name="Meyer V."/>
            <person name="Mielnichuk N."/>
            <person name="Miskei M."/>
            <person name="Molnar A.P."/>
            <person name="Mule G."/>
            <person name="Ngan C.Y."/>
            <person name="Orejas M."/>
            <person name="Orosz E."/>
            <person name="Ouedraogo J.P."/>
            <person name="Overkamp K.M."/>
            <person name="Park H.-S."/>
            <person name="Perrone G."/>
            <person name="Piumi F."/>
            <person name="Punt P.J."/>
            <person name="Ram A.F."/>
            <person name="Ramon A."/>
            <person name="Rauscher S."/>
            <person name="Record E."/>
            <person name="Riano-Pachon D.M."/>
            <person name="Robert V."/>
            <person name="Roehrig J."/>
            <person name="Ruller R."/>
            <person name="Salamov A."/>
            <person name="Salih N.S."/>
            <person name="Samson R.A."/>
            <person name="Sandor E."/>
            <person name="Sanguinetti M."/>
            <person name="Schuetze T."/>
            <person name="Sepcic K."/>
            <person name="Shelest E."/>
            <person name="Sherlock G."/>
            <person name="Sophianopoulou V."/>
            <person name="Squina F.M."/>
            <person name="Sun H."/>
            <person name="Susca A."/>
            <person name="Todd R.B."/>
            <person name="Tsang A."/>
            <person name="Unkles S.E."/>
            <person name="van de Wiele N."/>
            <person name="van Rossen-Uffink D."/>
            <person name="Oliveira J.V."/>
            <person name="Vesth T.C."/>
            <person name="Visser J."/>
            <person name="Yu J.-H."/>
            <person name="Zhou M."/>
            <person name="Andersen M.R."/>
            <person name="Archer D.B."/>
            <person name="Baker S.E."/>
            <person name="Benoit I."/>
            <person name="Brakhage A.A."/>
            <person name="Braus G.H."/>
            <person name="Fischer R."/>
            <person name="Frisvad J.C."/>
            <person name="Goldman G.H."/>
            <person name="Houbraken J."/>
            <person name="Oakley B."/>
            <person name="Pocsi I."/>
            <person name="Scazzocchio C."/>
            <person name="Seiboth B."/>
            <person name="vanKuyk P.A."/>
            <person name="Wortman J."/>
            <person name="Dyer P.S."/>
            <person name="Grigoriev I.V."/>
        </authorList>
    </citation>
    <scope>NUCLEOTIDE SEQUENCE [LARGE SCALE GENOMIC DNA]</scope>
    <source>
        <strain evidence="4">ITEM 5010</strain>
    </source>
</reference>
<keyword evidence="4" id="KW-1185">Reference proteome</keyword>
<dbReference type="PANTHER" id="PTHR32487">
    <property type="entry name" value="3-OXO-DELTA(4,5)-STEROID 5-BETA-REDUCTASE"/>
    <property type="match status" value="1"/>
</dbReference>
<organism evidence="2 4">
    <name type="scientific">Aspergillus carbonarius (strain ITEM 5010)</name>
    <dbReference type="NCBI Taxonomy" id="602072"/>
    <lineage>
        <taxon>Eukaryota</taxon>
        <taxon>Fungi</taxon>
        <taxon>Dikarya</taxon>
        <taxon>Ascomycota</taxon>
        <taxon>Pezizomycotina</taxon>
        <taxon>Eurotiomycetes</taxon>
        <taxon>Eurotiomycetidae</taxon>
        <taxon>Eurotiales</taxon>
        <taxon>Aspergillaceae</taxon>
        <taxon>Aspergillus</taxon>
        <taxon>Aspergillus subgen. Circumdati</taxon>
    </lineage>
</organism>
<dbReference type="Proteomes" id="UP000188318">
    <property type="component" value="Unassembled WGS sequence"/>
</dbReference>
<evidence type="ECO:0000313" key="2">
    <source>
        <dbReference type="EMBL" id="OOF90439.1"/>
    </source>
</evidence>
<gene>
    <name evidence="3" type="ORF">ASPCADRAFT_211990</name>
    <name evidence="2" type="ORF">ASPCADRAFT_59370</name>
</gene>
<dbReference type="Pfam" id="PF22917">
    <property type="entry name" value="PRISE"/>
    <property type="match status" value="1"/>
</dbReference>
<dbReference type="EMBL" id="KV907521">
    <property type="protein sequence ID" value="OOF90446.1"/>
    <property type="molecule type" value="Genomic_DNA"/>
</dbReference>
<dbReference type="CDD" id="cd08948">
    <property type="entry name" value="5beta-POR_like_SDR_a"/>
    <property type="match status" value="1"/>
</dbReference>
<dbReference type="PANTHER" id="PTHR32487:SF0">
    <property type="entry name" value="3-OXO-DELTA(4,5)-STEROID 5-BETA-REDUCTASE"/>
    <property type="match status" value="1"/>
</dbReference>
<proteinExistence type="predicted"/>
<evidence type="ECO:0000259" key="1">
    <source>
        <dbReference type="Pfam" id="PF22917"/>
    </source>
</evidence>
<dbReference type="EMBL" id="KV907521">
    <property type="protein sequence ID" value="OOF90439.1"/>
    <property type="molecule type" value="Genomic_DNA"/>
</dbReference>
<dbReference type="AlphaFoldDB" id="A0A1R3R7J0"/>
<feature type="domain" description="PRISE-like Rossmann-fold" evidence="1">
    <location>
        <begin position="14"/>
        <end position="330"/>
    </location>
</feature>
<reference evidence="2" key="1">
    <citation type="submission" date="2016-12" db="EMBL/GenBank/DDBJ databases">
        <authorList>
            <consortium name="DOE Joint Genome Institute"/>
            <person name="Riley R."/>
            <person name="Kuo A."/>
            <person name="Sun H."/>
            <person name="Pangilinan J."/>
            <person name="Culley D."/>
            <person name="Salamov A."/>
            <person name="Magnuson J."/>
            <person name="Bruno K."/>
            <person name="Henrissat B."/>
            <person name="Berka R."/>
            <person name="Tsang A."/>
            <person name="Barry K."/>
            <person name="lapidus A."/>
            <person name="Martin J."/>
            <person name="Lindquist E."/>
            <person name="Wang Z."/>
            <person name="Baker S."/>
            <person name="Grigoriev I."/>
            <person name="Nordberg H.P."/>
            <person name="Cantor M.N."/>
            <person name="Hua S.X."/>
        </authorList>
    </citation>
    <scope>NUCLEOTIDE SEQUENCE [LARGE SCALE GENOMIC DNA]</scope>
    <source>
        <strain evidence="2">ITEM 5010</strain>
    </source>
</reference>
<dbReference type="VEuPathDB" id="FungiDB:ASPCADRAFT_59370"/>
<protein>
    <recommendedName>
        <fullName evidence="1">PRISE-like Rossmann-fold domain-containing protein</fullName>
    </recommendedName>
</protein>
<evidence type="ECO:0000313" key="4">
    <source>
        <dbReference type="Proteomes" id="UP000188318"/>
    </source>
</evidence>
<name>A0A1R3R7J0_ASPC5</name>
<dbReference type="SUPFAM" id="SSF51735">
    <property type="entry name" value="NAD(P)-binding Rossmann-fold domains"/>
    <property type="match status" value="1"/>
</dbReference>
<dbReference type="Gene3D" id="3.40.50.720">
    <property type="entry name" value="NAD(P)-binding Rossmann-like Domain"/>
    <property type="match status" value="1"/>
</dbReference>
<dbReference type="InterPro" id="IPR055222">
    <property type="entry name" value="PRISE-like_Rossmann-fold"/>
</dbReference>
<dbReference type="VEuPathDB" id="FungiDB:ASPCADRAFT_211990"/>